<proteinExistence type="predicted"/>
<gene>
    <name evidence="1" type="ORF">RJG54_03225</name>
</gene>
<protein>
    <submittedName>
        <fullName evidence="1">Uncharacterized protein</fullName>
    </submittedName>
</protein>
<reference evidence="1" key="1">
    <citation type="submission" date="2023-09" db="EMBL/GenBank/DDBJ databases">
        <title>Arcobacter tbilisiensis sp. nov. isolated from chicken meat in Tbilisi, Georgia.</title>
        <authorList>
            <person name="Matthias R."/>
            <person name="Zautner A.E."/>
        </authorList>
    </citation>
    <scope>NUCLEOTIDE SEQUENCE</scope>
    <source>
        <strain evidence="1">LEO 107</strain>
    </source>
</reference>
<dbReference type="EMBL" id="CP134846">
    <property type="protein sequence ID" value="WNL17405.1"/>
    <property type="molecule type" value="Genomic_DNA"/>
</dbReference>
<organism evidence="1">
    <name type="scientific">Arcobacter sp. AZ-2023</name>
    <dbReference type="NCBI Taxonomy" id="3074453"/>
    <lineage>
        <taxon>Bacteria</taxon>
        <taxon>Pseudomonadati</taxon>
        <taxon>Campylobacterota</taxon>
        <taxon>Epsilonproteobacteria</taxon>
        <taxon>Campylobacterales</taxon>
        <taxon>Arcobacteraceae</taxon>
        <taxon>Arcobacter</taxon>
    </lineage>
</organism>
<sequence length="87" mass="9909">MQTDIYVEENKTTPKGGKYVVFEYTLESDIDTKPHLKKFGEEGVSLIYCEMFIGDKLDNVIVNKLRQNGKVVAEYKADAKKCSSKLK</sequence>
<accession>A0AA96CWH6</accession>
<evidence type="ECO:0000313" key="1">
    <source>
        <dbReference type="EMBL" id="WNL17405.1"/>
    </source>
</evidence>
<dbReference type="AlphaFoldDB" id="A0AA96CWH6"/>
<name>A0AA96CWH6_9BACT</name>